<proteinExistence type="predicted"/>
<dbReference type="AlphaFoldDB" id="A0A7G9Z1Q0"/>
<gene>
    <name evidence="1" type="ORF">KPHBMPCG_00016</name>
</gene>
<reference evidence="1" key="1">
    <citation type="submission" date="2020-06" db="EMBL/GenBank/DDBJ databases">
        <title>Unique genomic features of the anaerobic methanotrophic archaea.</title>
        <authorList>
            <person name="Chadwick G.L."/>
            <person name="Skennerton C.T."/>
            <person name="Laso-Perez R."/>
            <person name="Leu A.O."/>
            <person name="Speth D.R."/>
            <person name="Yu H."/>
            <person name="Morgan-Lang C."/>
            <person name="Hatzenpichler R."/>
            <person name="Goudeau D."/>
            <person name="Malmstrom R."/>
            <person name="Brazelton W.J."/>
            <person name="Woyke T."/>
            <person name="Hallam S.J."/>
            <person name="Tyson G.W."/>
            <person name="Wegener G."/>
            <person name="Boetius A."/>
            <person name="Orphan V."/>
        </authorList>
    </citation>
    <scope>NUCLEOTIDE SEQUENCE</scope>
</reference>
<organism evidence="1">
    <name type="scientific">Candidatus Methanophaga sp. ANME-1 ERB7</name>
    <dbReference type="NCBI Taxonomy" id="2759913"/>
    <lineage>
        <taxon>Archaea</taxon>
        <taxon>Methanobacteriati</taxon>
        <taxon>Methanobacteriota</taxon>
        <taxon>Stenosarchaea group</taxon>
        <taxon>Methanomicrobia</taxon>
        <taxon>Candidatus Methanophagales</taxon>
        <taxon>Candidatus Methanophagaceae</taxon>
        <taxon>Candidatus Methanophaga</taxon>
    </lineage>
</organism>
<protein>
    <submittedName>
        <fullName evidence="1">Uncharacterized protein</fullName>
    </submittedName>
</protein>
<name>A0A7G9Z1Q0_9EURY</name>
<sequence length="130" mass="14817">MGFCTRYIRHWKTWLANYQFDAEYQPTTFNFSSNWMQGICSKDKKAGTAIHKKISEAVYMKDDTTATKSSMAFETSFNGSIPVGARANRTRISEDYIGVFNLTEKIEIGKVVNASTATPVPDWLPWQTDR</sequence>
<dbReference type="EMBL" id="MT631567">
    <property type="protein sequence ID" value="QNO54184.1"/>
    <property type="molecule type" value="Genomic_DNA"/>
</dbReference>
<accession>A0A7G9Z1Q0</accession>
<evidence type="ECO:0000313" key="1">
    <source>
        <dbReference type="EMBL" id="QNO54184.1"/>
    </source>
</evidence>